<feature type="region of interest" description="Disordered" evidence="1">
    <location>
        <begin position="181"/>
        <end position="233"/>
    </location>
</feature>
<keyword evidence="2" id="KW-0812">Transmembrane</keyword>
<evidence type="ECO:0000313" key="4">
    <source>
        <dbReference type="Proteomes" id="UP001595593"/>
    </source>
</evidence>
<organism evidence="3 4">
    <name type="scientific">Teichococcus globiformis</name>
    <dbReference type="NCBI Taxonomy" id="2307229"/>
    <lineage>
        <taxon>Bacteria</taxon>
        <taxon>Pseudomonadati</taxon>
        <taxon>Pseudomonadota</taxon>
        <taxon>Alphaproteobacteria</taxon>
        <taxon>Acetobacterales</taxon>
        <taxon>Roseomonadaceae</taxon>
        <taxon>Roseomonas</taxon>
    </lineage>
</organism>
<sequence length="277" mass="29149">MADREPSIRRASIIDLVDEQDALPAFRRRRPSRGETVPDVLTPARTGAGTKVEAKLPGEADTPASGWFRQQRRPRIMTIWAAGGTALVATVAALLSMNGLEKDGPGLPPSPPGRYPQVALITEMPGMLMPEPLGTASPEADTPEPVAAPLQQPAFAPGVQTYRLEVHRLAPVGPDRIVQAAEPPAQKAPAAASVARTEDASPARNAEARDGDGSQPAVRSQAQATARNGSPTLKAVARQVASAKGRGLANCRAVIVRVQLGERLTAVERRQLQDGCG</sequence>
<keyword evidence="2" id="KW-0472">Membrane</keyword>
<accession>A0ABV7G927</accession>
<evidence type="ECO:0000256" key="2">
    <source>
        <dbReference type="SAM" id="Phobius"/>
    </source>
</evidence>
<keyword evidence="2" id="KW-1133">Transmembrane helix</keyword>
<evidence type="ECO:0000313" key="3">
    <source>
        <dbReference type="EMBL" id="MFC3127522.1"/>
    </source>
</evidence>
<dbReference type="Proteomes" id="UP001595593">
    <property type="component" value="Unassembled WGS sequence"/>
</dbReference>
<comment type="caution">
    <text evidence="3">The sequence shown here is derived from an EMBL/GenBank/DDBJ whole genome shotgun (WGS) entry which is preliminary data.</text>
</comment>
<feature type="compositionally biased region" description="Polar residues" evidence="1">
    <location>
        <begin position="217"/>
        <end position="231"/>
    </location>
</feature>
<protein>
    <submittedName>
        <fullName evidence="3">Uncharacterized protein</fullName>
    </submittedName>
</protein>
<proteinExistence type="predicted"/>
<feature type="transmembrane region" description="Helical" evidence="2">
    <location>
        <begin position="79"/>
        <end position="100"/>
    </location>
</feature>
<evidence type="ECO:0000256" key="1">
    <source>
        <dbReference type="SAM" id="MobiDB-lite"/>
    </source>
</evidence>
<name>A0ABV7G927_9PROT</name>
<dbReference type="EMBL" id="JBHRTN010000028">
    <property type="protein sequence ID" value="MFC3127522.1"/>
    <property type="molecule type" value="Genomic_DNA"/>
</dbReference>
<feature type="compositionally biased region" description="Basic and acidic residues" evidence="1">
    <location>
        <begin position="196"/>
        <end position="212"/>
    </location>
</feature>
<dbReference type="RefSeq" id="WP_379599605.1">
    <property type="nucleotide sequence ID" value="NZ_JBHRTN010000028.1"/>
</dbReference>
<reference evidence="4" key="1">
    <citation type="journal article" date="2019" name="Int. J. Syst. Evol. Microbiol.">
        <title>The Global Catalogue of Microorganisms (GCM) 10K type strain sequencing project: providing services to taxonomists for standard genome sequencing and annotation.</title>
        <authorList>
            <consortium name="The Broad Institute Genomics Platform"/>
            <consortium name="The Broad Institute Genome Sequencing Center for Infectious Disease"/>
            <person name="Wu L."/>
            <person name="Ma J."/>
        </authorList>
    </citation>
    <scope>NUCLEOTIDE SEQUENCE [LARGE SCALE GENOMIC DNA]</scope>
    <source>
        <strain evidence="4">KCTC 52094</strain>
    </source>
</reference>
<feature type="compositionally biased region" description="Low complexity" evidence="1">
    <location>
        <begin position="181"/>
        <end position="195"/>
    </location>
</feature>
<keyword evidence="4" id="KW-1185">Reference proteome</keyword>
<gene>
    <name evidence="3" type="ORF">ACFOD4_20865</name>
</gene>